<keyword evidence="3 6" id="KW-1133">Transmembrane helix</keyword>
<dbReference type="Pfam" id="PF01740">
    <property type="entry name" value="STAS"/>
    <property type="match status" value="1"/>
</dbReference>
<dbReference type="InterPro" id="IPR011547">
    <property type="entry name" value="SLC26A/SulP_dom"/>
</dbReference>
<dbReference type="PROSITE" id="PS01130">
    <property type="entry name" value="SLC26A"/>
    <property type="match status" value="1"/>
</dbReference>
<evidence type="ECO:0000256" key="5">
    <source>
        <dbReference type="SAM" id="MobiDB-lite"/>
    </source>
</evidence>
<feature type="domain" description="STAS" evidence="7">
    <location>
        <begin position="580"/>
        <end position="725"/>
    </location>
</feature>
<dbReference type="InterPro" id="IPR036513">
    <property type="entry name" value="STAS_dom_sf"/>
</dbReference>
<dbReference type="SUPFAM" id="SSF52091">
    <property type="entry name" value="SpoIIaa-like"/>
    <property type="match status" value="1"/>
</dbReference>
<dbReference type="GO" id="GO:0008271">
    <property type="term" value="F:secondary active sulfate transmembrane transporter activity"/>
    <property type="evidence" value="ECO:0007669"/>
    <property type="project" value="InterPro"/>
</dbReference>
<feature type="region of interest" description="Disordered" evidence="5">
    <location>
        <begin position="752"/>
        <end position="802"/>
    </location>
</feature>
<keyword evidence="8" id="KW-1185">Reference proteome</keyword>
<accession>A0A1I7TRE7</accession>
<evidence type="ECO:0000313" key="8">
    <source>
        <dbReference type="Proteomes" id="UP000095282"/>
    </source>
</evidence>
<feature type="transmembrane region" description="Helical" evidence="6">
    <location>
        <begin position="365"/>
        <end position="385"/>
    </location>
</feature>
<dbReference type="InterPro" id="IPR001902">
    <property type="entry name" value="SLC26A/SulP_fam"/>
</dbReference>
<evidence type="ECO:0000256" key="3">
    <source>
        <dbReference type="ARBA" id="ARBA00022989"/>
    </source>
</evidence>
<feature type="compositionally biased region" description="Low complexity" evidence="5">
    <location>
        <begin position="782"/>
        <end position="802"/>
    </location>
</feature>
<feature type="transmembrane region" description="Helical" evidence="6">
    <location>
        <begin position="516"/>
        <end position="543"/>
    </location>
</feature>
<dbReference type="GO" id="GO:0016020">
    <property type="term" value="C:membrane"/>
    <property type="evidence" value="ECO:0007669"/>
    <property type="project" value="UniProtKB-SubCell"/>
</dbReference>
<proteinExistence type="predicted"/>
<dbReference type="InterPro" id="IPR018045">
    <property type="entry name" value="S04_transporter_CS"/>
</dbReference>
<dbReference type="PROSITE" id="PS50801">
    <property type="entry name" value="STAS"/>
    <property type="match status" value="1"/>
</dbReference>
<evidence type="ECO:0000256" key="1">
    <source>
        <dbReference type="ARBA" id="ARBA00004141"/>
    </source>
</evidence>
<protein>
    <submittedName>
        <fullName evidence="9">STAS domain-containing protein</fullName>
    </submittedName>
</protein>
<organism evidence="8 9">
    <name type="scientific">Caenorhabditis tropicalis</name>
    <dbReference type="NCBI Taxonomy" id="1561998"/>
    <lineage>
        <taxon>Eukaryota</taxon>
        <taxon>Metazoa</taxon>
        <taxon>Ecdysozoa</taxon>
        <taxon>Nematoda</taxon>
        <taxon>Chromadorea</taxon>
        <taxon>Rhabditida</taxon>
        <taxon>Rhabditina</taxon>
        <taxon>Rhabditomorpha</taxon>
        <taxon>Rhabditoidea</taxon>
        <taxon>Rhabditidae</taxon>
        <taxon>Peloderinae</taxon>
        <taxon>Caenorhabditis</taxon>
    </lineage>
</organism>
<dbReference type="InterPro" id="IPR002645">
    <property type="entry name" value="STAS_dom"/>
</dbReference>
<dbReference type="AlphaFoldDB" id="A0A1I7TRE7"/>
<sequence length="802" mass="90048">MSLKQLFSDRPPLNAVLQEKAQKIRYSCSPSKCLNSLLSFLPIFTWLPKYDWSHSFFGDLSGGLTMAVFSVPQGIALASITGVPPVYGLYTAIFPSFLYIFFGTSKHNALGGFAVLSLMTHGAIEKVMLRTATSYNATAYVNHTLDELFDKENDTIITNTTLMHILGNETSFVEEVTMEMWTEGVTPVKQIHVATTIIFLAGVIQVTKAYEVPLIKKLKVFMGVFRLQYLTSLFSEQVMSGFVVGGGIHVFFAQIGNMLGIELPRRNGPGYLYYRIWDLIENLDNVHIPTVCISMSSFLFLVIGKEYLAPWLNSAFNYPVPFELVLVVVGITATNYAELSRRHDVKVVGNIPTEFPPPSLPRFDLIRHIGLNAAAIAITAVAIHITVAKVVEKRYKYKINHGQELYALGFVGVLSSFFPVFPVTSGFARSVVGAAVGGSTQLTCFFSSLALLSVILWIGPALKYLPQCILSAMIIFAQKGMLEKFGELKSLWPVFKIDAVCYTWSLKPFGMSRFQAIWLMSFFLTVCYDMGEGLLMAIGFAVLTTIIRTQRPKWHFLSREDETENFRETKKRDLERIQGNVCIFRMDAPLIFTSSDRFTMSVWQCVKKWERCKSESFVTIEQMNSDRSADIFDSKLKAARRRWKRDQKTENRCKLVIDCDGFPYVDYLGLSTLKSVYVDLQATGVQCYFVVQKSELKRLFRATDFYEVVDESRVFSKVGDAVKAAEQNISSPQTKKETLTALASIITTDTMLIDEEEEQEENNGGRTRGESENSEEVMSETSVSIGEARSSASSRSSINSEE</sequence>
<comment type="subcellular location">
    <subcellularLocation>
        <location evidence="1">Membrane</location>
        <topology evidence="1">Multi-pass membrane protein</topology>
    </subcellularLocation>
</comment>
<feature type="transmembrane region" description="Helical" evidence="6">
    <location>
        <begin position="434"/>
        <end position="457"/>
    </location>
</feature>
<dbReference type="CDD" id="cd07042">
    <property type="entry name" value="STAS_SulP_like_sulfate_transporter"/>
    <property type="match status" value="1"/>
</dbReference>
<evidence type="ECO:0000256" key="6">
    <source>
        <dbReference type="SAM" id="Phobius"/>
    </source>
</evidence>
<dbReference type="WBParaSite" id="Csp11.Scaffold629.g11019.t1">
    <property type="protein sequence ID" value="Csp11.Scaffold629.g11019.t1"/>
    <property type="gene ID" value="Csp11.Scaffold629.g11019"/>
</dbReference>
<evidence type="ECO:0000256" key="4">
    <source>
        <dbReference type="ARBA" id="ARBA00023136"/>
    </source>
</evidence>
<evidence type="ECO:0000259" key="7">
    <source>
        <dbReference type="PROSITE" id="PS50801"/>
    </source>
</evidence>
<evidence type="ECO:0000313" key="9">
    <source>
        <dbReference type="WBParaSite" id="Csp11.Scaffold629.g11019.t1"/>
    </source>
</evidence>
<dbReference type="Gene3D" id="3.30.750.24">
    <property type="entry name" value="STAS domain"/>
    <property type="match status" value="1"/>
</dbReference>
<keyword evidence="2 6" id="KW-0812">Transmembrane</keyword>
<dbReference type="Pfam" id="PF00916">
    <property type="entry name" value="Sulfate_transp"/>
    <property type="match status" value="1"/>
</dbReference>
<name>A0A1I7TRE7_9PELO</name>
<dbReference type="Proteomes" id="UP000095282">
    <property type="component" value="Unplaced"/>
</dbReference>
<feature type="transmembrane region" description="Helical" evidence="6">
    <location>
        <begin position="405"/>
        <end position="428"/>
    </location>
</feature>
<feature type="compositionally biased region" description="Acidic residues" evidence="5">
    <location>
        <begin position="752"/>
        <end position="761"/>
    </location>
</feature>
<dbReference type="STRING" id="1561998.A0A1I7TRE7"/>
<evidence type="ECO:0000256" key="2">
    <source>
        <dbReference type="ARBA" id="ARBA00022692"/>
    </source>
</evidence>
<keyword evidence="4 6" id="KW-0472">Membrane</keyword>
<dbReference type="PANTHER" id="PTHR11814">
    <property type="entry name" value="SULFATE TRANSPORTER"/>
    <property type="match status" value="1"/>
</dbReference>
<reference evidence="9" key="1">
    <citation type="submission" date="2016-11" db="UniProtKB">
        <authorList>
            <consortium name="WormBaseParasite"/>
        </authorList>
    </citation>
    <scope>IDENTIFICATION</scope>
</reference>